<protein>
    <recommendedName>
        <fullName evidence="3">Aldehyde dehydrogenase</fullName>
    </recommendedName>
</protein>
<feature type="domain" description="Aldehyde dehydrogenase" evidence="6">
    <location>
        <begin position="17"/>
        <end position="426"/>
    </location>
</feature>
<gene>
    <name evidence="7" type="ORF">K0T92_13930</name>
</gene>
<evidence type="ECO:0000259" key="6">
    <source>
        <dbReference type="Pfam" id="PF00171"/>
    </source>
</evidence>
<reference evidence="7 8" key="1">
    <citation type="submission" date="2021-07" db="EMBL/GenBank/DDBJ databases">
        <title>Paenibacillus radiodurans sp. nov., isolated from the southeastern edge of Tengger Desert.</title>
        <authorList>
            <person name="Zhang G."/>
        </authorList>
    </citation>
    <scope>NUCLEOTIDE SEQUENCE [LARGE SCALE GENOMIC DNA]</scope>
    <source>
        <strain evidence="7 8">DT7-4</strain>
    </source>
</reference>
<evidence type="ECO:0000313" key="7">
    <source>
        <dbReference type="EMBL" id="MBW7475841.1"/>
    </source>
</evidence>
<dbReference type="SUPFAM" id="SSF53720">
    <property type="entry name" value="ALDH-like"/>
    <property type="match status" value="1"/>
</dbReference>
<dbReference type="PROSITE" id="PS00687">
    <property type="entry name" value="ALDEHYDE_DEHYDR_GLU"/>
    <property type="match status" value="1"/>
</dbReference>
<dbReference type="InterPro" id="IPR029510">
    <property type="entry name" value="Ald_DH_CS_GLU"/>
</dbReference>
<dbReference type="CDD" id="cd07136">
    <property type="entry name" value="ALDH_YwdH-P39616"/>
    <property type="match status" value="1"/>
</dbReference>
<evidence type="ECO:0000313" key="8">
    <source>
        <dbReference type="Proteomes" id="UP000812277"/>
    </source>
</evidence>
<evidence type="ECO:0000256" key="5">
    <source>
        <dbReference type="RuleBase" id="RU003345"/>
    </source>
</evidence>
<dbReference type="InterPro" id="IPR012394">
    <property type="entry name" value="Aldehyde_DH_NAD(P)"/>
</dbReference>
<dbReference type="PANTHER" id="PTHR43570:SF16">
    <property type="entry name" value="ALDEHYDE DEHYDROGENASE TYPE III, ISOFORM Q"/>
    <property type="match status" value="1"/>
</dbReference>
<evidence type="ECO:0000256" key="3">
    <source>
        <dbReference type="PIRNR" id="PIRNR036492"/>
    </source>
</evidence>
<name>A0ABS7D7M2_9BACL</name>
<accession>A0ABS7D7M2</accession>
<dbReference type="InterPro" id="IPR016161">
    <property type="entry name" value="Ald_DH/histidinol_DH"/>
</dbReference>
<dbReference type="Gene3D" id="3.40.309.10">
    <property type="entry name" value="Aldehyde Dehydrogenase, Chain A, domain 2"/>
    <property type="match status" value="1"/>
</dbReference>
<keyword evidence="8" id="KW-1185">Reference proteome</keyword>
<dbReference type="InterPro" id="IPR016160">
    <property type="entry name" value="Ald_DH_CS_CYS"/>
</dbReference>
<feature type="active site" evidence="4">
    <location>
        <position position="208"/>
    </location>
</feature>
<dbReference type="EMBL" id="JAHZIJ010000009">
    <property type="protein sequence ID" value="MBW7475841.1"/>
    <property type="molecule type" value="Genomic_DNA"/>
</dbReference>
<dbReference type="InterPro" id="IPR015590">
    <property type="entry name" value="Aldehyde_DH_dom"/>
</dbReference>
<dbReference type="PANTHER" id="PTHR43570">
    <property type="entry name" value="ALDEHYDE DEHYDROGENASE"/>
    <property type="match status" value="1"/>
</dbReference>
<organism evidence="7 8">
    <name type="scientific">Paenibacillus oenotherae</name>
    <dbReference type="NCBI Taxonomy" id="1435645"/>
    <lineage>
        <taxon>Bacteria</taxon>
        <taxon>Bacillati</taxon>
        <taxon>Bacillota</taxon>
        <taxon>Bacilli</taxon>
        <taxon>Bacillales</taxon>
        <taxon>Paenibacillaceae</taxon>
        <taxon>Paenibacillus</taxon>
    </lineage>
</organism>
<evidence type="ECO:0000256" key="2">
    <source>
        <dbReference type="ARBA" id="ARBA00023002"/>
    </source>
</evidence>
<dbReference type="Proteomes" id="UP000812277">
    <property type="component" value="Unassembled WGS sequence"/>
</dbReference>
<keyword evidence="2 3" id="KW-0560">Oxidoreductase</keyword>
<dbReference type="Gene3D" id="3.40.605.10">
    <property type="entry name" value="Aldehyde Dehydrogenase, Chain A, domain 1"/>
    <property type="match status" value="1"/>
</dbReference>
<dbReference type="InterPro" id="IPR016162">
    <property type="entry name" value="Ald_DH_N"/>
</dbReference>
<sequence length="455" mass="50914">MALGIVRSQQEYVQSGSTRSVDYRLKQLELLKAAIKQHEALLIEAMHKDLRKSEFEAYATEIGFVYESIRYISKHLKKWAKVKLVRTPLVHWGSKSYIYPEPYGSVLVIGPYNYPFMIVMEPLIGAIAAGNCAVVKPSEFTPHISAAITAILRANFKEHYIAVVEGGREATSALIHTPFDYIFFTGSIGVGRIVMEAAAKNLVPVTLELGGKSPCIVDRDSDIELAAHRIIWGKFLNAGQTCVAPDYILVHKDIKESLVARMKDKITAFYGDNPQNSADFGRIVNERHWERLVGLLDLDKIAAGGDSQRDDLYIAPTIMDDVTWDDKVMEEEIFGPILPVLAYDNLDAAIQRINGRSKPLALYVFTTNKDTEQQVLERVSFGGGCVNDTMIHLTSPHLPFGGVGASGTGSYHGRKSFETFSHMKSVLKKRTKINWSFIYPPYSLKKIKLIRKVMK</sequence>
<dbReference type="Pfam" id="PF00171">
    <property type="entry name" value="Aldedh"/>
    <property type="match status" value="1"/>
</dbReference>
<comment type="similarity">
    <text evidence="1 3 5">Belongs to the aldehyde dehydrogenase family.</text>
</comment>
<dbReference type="PIRSF" id="PIRSF036492">
    <property type="entry name" value="ALDH"/>
    <property type="match status" value="1"/>
</dbReference>
<dbReference type="PROSITE" id="PS00070">
    <property type="entry name" value="ALDEHYDE_DEHYDR_CYS"/>
    <property type="match status" value="1"/>
</dbReference>
<dbReference type="InterPro" id="IPR016163">
    <property type="entry name" value="Ald_DH_C"/>
</dbReference>
<evidence type="ECO:0000256" key="1">
    <source>
        <dbReference type="ARBA" id="ARBA00009986"/>
    </source>
</evidence>
<proteinExistence type="inferred from homology"/>
<evidence type="ECO:0000256" key="4">
    <source>
        <dbReference type="PROSITE-ProRule" id="PRU10007"/>
    </source>
</evidence>
<comment type="caution">
    <text evidence="7">The sequence shown here is derived from an EMBL/GenBank/DDBJ whole genome shotgun (WGS) entry which is preliminary data.</text>
</comment>